<dbReference type="OrthoDB" id="2150604at2759"/>
<dbReference type="InterPro" id="IPR010828">
    <property type="entry name" value="Atf2/Sli1-like"/>
</dbReference>
<dbReference type="Proteomes" id="UP000635477">
    <property type="component" value="Unassembled WGS sequence"/>
</dbReference>
<name>A0A8H4XHD4_9HYPO</name>
<reference evidence="1" key="1">
    <citation type="journal article" date="2020" name="BMC Genomics">
        <title>Correction to: Identification and distribution of gene clusters required for synthesis of sphingolipid metabolism inhibitors in diverse species of the filamentous fungus Fusarium.</title>
        <authorList>
            <person name="Kim H.S."/>
            <person name="Lohmar J.M."/>
            <person name="Busman M."/>
            <person name="Brown D.W."/>
            <person name="Naumann T.A."/>
            <person name="Divon H.H."/>
            <person name="Lysoe E."/>
            <person name="Uhlig S."/>
            <person name="Proctor R.H."/>
        </authorList>
    </citation>
    <scope>NUCLEOTIDE SEQUENCE</scope>
    <source>
        <strain evidence="1">NRRL 22465</strain>
    </source>
</reference>
<dbReference type="Pfam" id="PF07247">
    <property type="entry name" value="AATase"/>
    <property type="match status" value="1"/>
</dbReference>
<gene>
    <name evidence="1" type="ORF">FZEAL_7956</name>
</gene>
<dbReference type="EMBL" id="JABEYC010000660">
    <property type="protein sequence ID" value="KAF4975249.1"/>
    <property type="molecule type" value="Genomic_DNA"/>
</dbReference>
<dbReference type="PANTHER" id="PTHR28037">
    <property type="entry name" value="ALCOHOL O-ACETYLTRANSFERASE 1-RELATED"/>
    <property type="match status" value="1"/>
</dbReference>
<evidence type="ECO:0000313" key="2">
    <source>
        <dbReference type="Proteomes" id="UP000635477"/>
    </source>
</evidence>
<dbReference type="PANTHER" id="PTHR28037:SF1">
    <property type="entry name" value="ALCOHOL O-ACETYLTRANSFERASE 1-RELATED"/>
    <property type="match status" value="1"/>
</dbReference>
<keyword evidence="2" id="KW-1185">Reference proteome</keyword>
<dbReference type="AlphaFoldDB" id="A0A8H4XHD4"/>
<accession>A0A8H4XHD4</accession>
<dbReference type="InterPro" id="IPR052058">
    <property type="entry name" value="Alcohol_O-acetyltransferase"/>
</dbReference>
<protein>
    <recommendedName>
        <fullName evidence="3">Alcohol acetyltransferase</fullName>
    </recommendedName>
</protein>
<proteinExistence type="predicted"/>
<dbReference type="GO" id="GO:0008080">
    <property type="term" value="F:N-acetyltransferase activity"/>
    <property type="evidence" value="ECO:0007669"/>
    <property type="project" value="TreeGrafter"/>
</dbReference>
<sequence length="492" mass="55194">MASKENSVRQTAAEKPCIIRPMSHFLPEHLSSQGSIGAVHDVFHRGVALTVLEHPMLQVGILDEDSALPSWIQLDIVDLSAHIEWKEVKSSDDYDVELQKEIRRQLDTWFVNVESQPGWRISVLRPEQSLNSLDVIFCWNHANLDGVAGKILHQTLLPNLNDPRVKAELPSLKGTVLQLESVADRFPPPPEQLVEIPISLYYAASTIWKELKPPFLATNDATQATWAPIRQEPYRTVFRTFSIDDATLKNVVGACRKHKTTITGLLHALPLASLAVQLAEGKEHHKEEANAMHAITALDIRRFMPTKPEGYPWHVPGKTIDNQMSLCDHTFDAKLVADIRSKARDASSDDETMARLEDIVWSAAARSREEIQQKLDQRMSNDPLGLMKFVKDWRAQKKSQLKKPRVGAWGVSNLGVLDGDVEGDGWRIERAVFQLSCELTSPVFHISSISVKDKELCVDVSWQEGIIDVAVGEKLASDIEAWMRFLGARLAV</sequence>
<evidence type="ECO:0008006" key="3">
    <source>
        <dbReference type="Google" id="ProtNLM"/>
    </source>
</evidence>
<organism evidence="1 2">
    <name type="scientific">Fusarium zealandicum</name>
    <dbReference type="NCBI Taxonomy" id="1053134"/>
    <lineage>
        <taxon>Eukaryota</taxon>
        <taxon>Fungi</taxon>
        <taxon>Dikarya</taxon>
        <taxon>Ascomycota</taxon>
        <taxon>Pezizomycotina</taxon>
        <taxon>Sordariomycetes</taxon>
        <taxon>Hypocreomycetidae</taxon>
        <taxon>Hypocreales</taxon>
        <taxon>Nectriaceae</taxon>
        <taxon>Fusarium</taxon>
        <taxon>Fusarium staphyleae species complex</taxon>
    </lineage>
</organism>
<evidence type="ECO:0000313" key="1">
    <source>
        <dbReference type="EMBL" id="KAF4975249.1"/>
    </source>
</evidence>
<comment type="caution">
    <text evidence="1">The sequence shown here is derived from an EMBL/GenBank/DDBJ whole genome shotgun (WGS) entry which is preliminary data.</text>
</comment>
<reference evidence="1" key="2">
    <citation type="submission" date="2020-05" db="EMBL/GenBank/DDBJ databases">
        <authorList>
            <person name="Kim H.-S."/>
            <person name="Proctor R.H."/>
            <person name="Brown D.W."/>
        </authorList>
    </citation>
    <scope>NUCLEOTIDE SEQUENCE</scope>
    <source>
        <strain evidence="1">NRRL 22465</strain>
    </source>
</reference>